<reference evidence="1 2" key="1">
    <citation type="journal article" date="2021" name="Nat. Plants">
        <title>The Taxus genome provides insights into paclitaxel biosynthesis.</title>
        <authorList>
            <person name="Xiong X."/>
            <person name="Gou J."/>
            <person name="Liao Q."/>
            <person name="Li Y."/>
            <person name="Zhou Q."/>
            <person name="Bi G."/>
            <person name="Li C."/>
            <person name="Du R."/>
            <person name="Wang X."/>
            <person name="Sun T."/>
            <person name="Guo L."/>
            <person name="Liang H."/>
            <person name="Lu P."/>
            <person name="Wu Y."/>
            <person name="Zhang Z."/>
            <person name="Ro D.K."/>
            <person name="Shang Y."/>
            <person name="Huang S."/>
            <person name="Yan J."/>
        </authorList>
    </citation>
    <scope>NUCLEOTIDE SEQUENCE [LARGE SCALE GENOMIC DNA]</scope>
    <source>
        <strain evidence="1">Ta-2019</strain>
    </source>
</reference>
<feature type="non-terminal residue" evidence="1">
    <location>
        <position position="64"/>
    </location>
</feature>
<evidence type="ECO:0000313" key="1">
    <source>
        <dbReference type="EMBL" id="KAH9288259.1"/>
    </source>
</evidence>
<accession>A0AA38C1M5</accession>
<dbReference type="AlphaFoldDB" id="A0AA38C1M5"/>
<comment type="caution">
    <text evidence="1">The sequence shown here is derived from an EMBL/GenBank/DDBJ whole genome shotgun (WGS) entry which is preliminary data.</text>
</comment>
<evidence type="ECO:0000313" key="2">
    <source>
        <dbReference type="Proteomes" id="UP000824469"/>
    </source>
</evidence>
<organism evidence="1 2">
    <name type="scientific">Taxus chinensis</name>
    <name type="common">Chinese yew</name>
    <name type="synonym">Taxus wallichiana var. chinensis</name>
    <dbReference type="NCBI Taxonomy" id="29808"/>
    <lineage>
        <taxon>Eukaryota</taxon>
        <taxon>Viridiplantae</taxon>
        <taxon>Streptophyta</taxon>
        <taxon>Embryophyta</taxon>
        <taxon>Tracheophyta</taxon>
        <taxon>Spermatophyta</taxon>
        <taxon>Pinopsida</taxon>
        <taxon>Pinidae</taxon>
        <taxon>Conifers II</taxon>
        <taxon>Cupressales</taxon>
        <taxon>Taxaceae</taxon>
        <taxon>Taxus</taxon>
    </lineage>
</organism>
<name>A0AA38C1M5_TAXCH</name>
<keyword evidence="2" id="KW-1185">Reference proteome</keyword>
<feature type="non-terminal residue" evidence="1">
    <location>
        <position position="1"/>
    </location>
</feature>
<sequence length="64" mass="6847">FRPWDLPTQLQGFPVIILGNGKIARGVPLYSGKALGSDLVPLTYAGDISIGNEIHSAEVNIINE</sequence>
<proteinExistence type="predicted"/>
<dbReference type="EMBL" id="JAHRHJ020003813">
    <property type="protein sequence ID" value="KAH9288259.1"/>
    <property type="molecule type" value="Genomic_DNA"/>
</dbReference>
<dbReference type="Proteomes" id="UP000824469">
    <property type="component" value="Unassembled WGS sequence"/>
</dbReference>
<protein>
    <submittedName>
        <fullName evidence="1">Uncharacterized protein</fullName>
    </submittedName>
</protein>
<gene>
    <name evidence="1" type="ORF">KI387_032376</name>
</gene>